<accession>A0A833R032</accession>
<comment type="caution">
    <text evidence="1">The sequence shown here is derived from an EMBL/GenBank/DDBJ whole genome shotgun (WGS) entry which is preliminary data.</text>
</comment>
<proteinExistence type="predicted"/>
<dbReference type="OrthoDB" id="415696at2759"/>
<evidence type="ECO:0000313" key="2">
    <source>
        <dbReference type="Proteomes" id="UP000623129"/>
    </source>
</evidence>
<protein>
    <submittedName>
        <fullName evidence="1">Monothiol glutaredoxin-S12</fullName>
    </submittedName>
</protein>
<dbReference type="AlphaFoldDB" id="A0A833R032"/>
<organism evidence="1 2">
    <name type="scientific">Carex littledalei</name>
    <dbReference type="NCBI Taxonomy" id="544730"/>
    <lineage>
        <taxon>Eukaryota</taxon>
        <taxon>Viridiplantae</taxon>
        <taxon>Streptophyta</taxon>
        <taxon>Embryophyta</taxon>
        <taxon>Tracheophyta</taxon>
        <taxon>Spermatophyta</taxon>
        <taxon>Magnoliopsida</taxon>
        <taxon>Liliopsida</taxon>
        <taxon>Poales</taxon>
        <taxon>Cyperaceae</taxon>
        <taxon>Cyperoideae</taxon>
        <taxon>Cariceae</taxon>
        <taxon>Carex</taxon>
        <taxon>Carex subgen. Euthyceras</taxon>
    </lineage>
</organism>
<dbReference type="EMBL" id="SWLB01000014">
    <property type="protein sequence ID" value="KAF3329902.1"/>
    <property type="molecule type" value="Genomic_DNA"/>
</dbReference>
<evidence type="ECO:0000313" key="1">
    <source>
        <dbReference type="EMBL" id="KAF3329902.1"/>
    </source>
</evidence>
<dbReference type="Proteomes" id="UP000623129">
    <property type="component" value="Unassembled WGS sequence"/>
</dbReference>
<reference evidence="1" key="1">
    <citation type="submission" date="2020-01" db="EMBL/GenBank/DDBJ databases">
        <title>Genome sequence of Kobresia littledalei, the first chromosome-level genome in the family Cyperaceae.</title>
        <authorList>
            <person name="Qu G."/>
        </authorList>
    </citation>
    <scope>NUCLEOTIDE SEQUENCE</scope>
    <source>
        <strain evidence="1">C.B.Clarke</strain>
        <tissue evidence="1">Leaf</tissue>
    </source>
</reference>
<sequence>MAVPSHLLSPNRTLSFTRITPPSPSLSRTSSLFRPQPNLRSHLHLLCASIRKLSEVESIPIPRDPEQQLDERIPVGAGVYGVYDSNGALHYIGTSQCISNSIKKHRRLVPGMCYSVKVGPTGKGKPKSDALRNAFNAWIGEHMSSTGGRIPPGNESKSHIWSAPPRTLLLESEHLGLTESLDQLLKKQHMVAFIHGPPRKVFVGGKFVGGEEIIWKLAARGKLHTLC</sequence>
<name>A0A833R032_9POAL</name>
<gene>
    <name evidence="1" type="ORF">FCM35_KLT05233</name>
</gene>
<keyword evidence="2" id="KW-1185">Reference proteome</keyword>